<accession>A0A0A9G0W5</accession>
<proteinExistence type="predicted"/>
<dbReference type="EMBL" id="GBRH01183603">
    <property type="protein sequence ID" value="JAE14293.1"/>
    <property type="molecule type" value="Transcribed_RNA"/>
</dbReference>
<evidence type="ECO:0000313" key="1">
    <source>
        <dbReference type="EMBL" id="JAE14293.1"/>
    </source>
</evidence>
<protein>
    <submittedName>
        <fullName evidence="1">Uncharacterized protein</fullName>
    </submittedName>
</protein>
<sequence>MLNGSGTGRFPLGTHLIAPSLCLPLQFNQTTQVVMKS</sequence>
<reference evidence="1" key="2">
    <citation type="journal article" date="2015" name="Data Brief">
        <title>Shoot transcriptome of the giant reed, Arundo donax.</title>
        <authorList>
            <person name="Barrero R.A."/>
            <person name="Guerrero F.D."/>
            <person name="Moolhuijzen P."/>
            <person name="Goolsby J.A."/>
            <person name="Tidwell J."/>
            <person name="Bellgard S.E."/>
            <person name="Bellgard M.I."/>
        </authorList>
    </citation>
    <scope>NUCLEOTIDE SEQUENCE</scope>
    <source>
        <tissue evidence="1">Shoot tissue taken approximately 20 cm above the soil surface</tissue>
    </source>
</reference>
<name>A0A0A9G0W5_ARUDO</name>
<dbReference type="AlphaFoldDB" id="A0A0A9G0W5"/>
<organism evidence="1">
    <name type="scientific">Arundo donax</name>
    <name type="common">Giant reed</name>
    <name type="synonym">Donax arundinaceus</name>
    <dbReference type="NCBI Taxonomy" id="35708"/>
    <lineage>
        <taxon>Eukaryota</taxon>
        <taxon>Viridiplantae</taxon>
        <taxon>Streptophyta</taxon>
        <taxon>Embryophyta</taxon>
        <taxon>Tracheophyta</taxon>
        <taxon>Spermatophyta</taxon>
        <taxon>Magnoliopsida</taxon>
        <taxon>Liliopsida</taxon>
        <taxon>Poales</taxon>
        <taxon>Poaceae</taxon>
        <taxon>PACMAD clade</taxon>
        <taxon>Arundinoideae</taxon>
        <taxon>Arundineae</taxon>
        <taxon>Arundo</taxon>
    </lineage>
</organism>
<reference evidence="1" key="1">
    <citation type="submission" date="2014-09" db="EMBL/GenBank/DDBJ databases">
        <authorList>
            <person name="Magalhaes I.L.F."/>
            <person name="Oliveira U."/>
            <person name="Santos F.R."/>
            <person name="Vidigal T.H.D.A."/>
            <person name="Brescovit A.D."/>
            <person name="Santos A.J."/>
        </authorList>
    </citation>
    <scope>NUCLEOTIDE SEQUENCE</scope>
    <source>
        <tissue evidence="1">Shoot tissue taken approximately 20 cm above the soil surface</tissue>
    </source>
</reference>